<feature type="compositionally biased region" description="Low complexity" evidence="1">
    <location>
        <begin position="265"/>
        <end position="290"/>
    </location>
</feature>
<organism evidence="3 4">
    <name type="scientific">Methylobacterium planeticum</name>
    <dbReference type="NCBI Taxonomy" id="2615211"/>
    <lineage>
        <taxon>Bacteria</taxon>
        <taxon>Pseudomonadati</taxon>
        <taxon>Pseudomonadota</taxon>
        <taxon>Alphaproteobacteria</taxon>
        <taxon>Hyphomicrobiales</taxon>
        <taxon>Methylobacteriaceae</taxon>
        <taxon>Methylobacterium</taxon>
    </lineage>
</organism>
<dbReference type="EMBL" id="VZZJ01000001">
    <property type="protein sequence ID" value="KAB1076168.1"/>
    <property type="molecule type" value="Genomic_DNA"/>
</dbReference>
<name>A0A6N6MY11_9HYPH</name>
<evidence type="ECO:0000313" key="3">
    <source>
        <dbReference type="EMBL" id="KAB1076168.1"/>
    </source>
</evidence>
<evidence type="ECO:0000256" key="1">
    <source>
        <dbReference type="SAM" id="MobiDB-lite"/>
    </source>
</evidence>
<gene>
    <name evidence="3" type="ORF">F6X51_01095</name>
</gene>
<protein>
    <recommendedName>
        <fullName evidence="2">Glycoside-hydrolase family GH114 TIM-barrel domain-containing protein</fullName>
    </recommendedName>
</protein>
<dbReference type="SUPFAM" id="SSF51445">
    <property type="entry name" value="(Trans)glycosidases"/>
    <property type="match status" value="1"/>
</dbReference>
<evidence type="ECO:0000313" key="4">
    <source>
        <dbReference type="Proteomes" id="UP000441523"/>
    </source>
</evidence>
<dbReference type="AlphaFoldDB" id="A0A6N6MY11"/>
<evidence type="ECO:0000259" key="2">
    <source>
        <dbReference type="Pfam" id="PF03537"/>
    </source>
</evidence>
<feature type="domain" description="Glycoside-hydrolase family GH114 TIM-barrel" evidence="2">
    <location>
        <begin position="54"/>
        <end position="254"/>
    </location>
</feature>
<proteinExistence type="predicted"/>
<keyword evidence="4" id="KW-1185">Reference proteome</keyword>
<feature type="region of interest" description="Disordered" evidence="1">
    <location>
        <begin position="264"/>
        <end position="323"/>
    </location>
</feature>
<dbReference type="InterPro" id="IPR013785">
    <property type="entry name" value="Aldolase_TIM"/>
</dbReference>
<comment type="caution">
    <text evidence="3">The sequence shown here is derived from an EMBL/GenBank/DDBJ whole genome shotgun (WGS) entry which is preliminary data.</text>
</comment>
<reference evidence="3 4" key="1">
    <citation type="submission" date="2019-09" db="EMBL/GenBank/DDBJ databases">
        <title>YIM 132548 draft genome.</title>
        <authorList>
            <person name="Jiang L."/>
        </authorList>
    </citation>
    <scope>NUCLEOTIDE SEQUENCE [LARGE SCALE GENOMIC DNA]</scope>
    <source>
        <strain evidence="3 4">YIM 132548</strain>
    </source>
</reference>
<dbReference type="Proteomes" id="UP000441523">
    <property type="component" value="Unassembled WGS sequence"/>
</dbReference>
<dbReference type="PANTHER" id="PTHR35882">
    <property type="entry name" value="PELA"/>
    <property type="match status" value="1"/>
</dbReference>
<dbReference type="InterPro" id="IPR004352">
    <property type="entry name" value="GH114_TIM-barrel"/>
</dbReference>
<dbReference type="Pfam" id="PF03537">
    <property type="entry name" value="Glyco_hydro_114"/>
    <property type="match status" value="1"/>
</dbReference>
<dbReference type="Gene3D" id="3.20.20.70">
    <property type="entry name" value="Aldolase class I"/>
    <property type="match status" value="1"/>
</dbReference>
<dbReference type="PANTHER" id="PTHR35882:SF2">
    <property type="entry name" value="PELA"/>
    <property type="match status" value="1"/>
</dbReference>
<dbReference type="InterPro" id="IPR017853">
    <property type="entry name" value="GH"/>
</dbReference>
<sequence>MPRTGLHLLHGLDPAQIAASPFDVRVVSPRDPAGIPWTRGQVARMGGGPADPHLLLAYLSIGEADLGAIQPTAPRDPRDSLVPHRSGQVETAFWSSNWQAWLMRAVATLVRDGYDGVYLDGVEACRTVSERGRAALAASGQTDPAAAMIDLVTALAGAARARNPAFKVWAGNGEALLGDDRYLAAIDGLFRENLYYTAAGERQPVAATRKCLRLLQRMLAAGKDVIAIEQVGGAAQIDDVHAQAERDGLGSYVTRIKPARPAPAAPARLAAAPKRAPAAAPARPSAAAAGAGPGAPPRPTPRDRQQLAAEGPRNPAVPSAGSLDAFNFRPELVEALAQRERGAASAPRPARDAALSDPMALYLQRLCGADHPAFAA</sequence>
<dbReference type="RefSeq" id="WP_150961134.1">
    <property type="nucleotide sequence ID" value="NZ_VZZJ01000001.1"/>
</dbReference>
<accession>A0A6N6MY11</accession>